<dbReference type="Gene3D" id="3.80.10.10">
    <property type="entry name" value="Ribonuclease Inhibitor"/>
    <property type="match status" value="1"/>
</dbReference>
<protein>
    <submittedName>
        <fullName evidence="1">Uncharacterized protein</fullName>
    </submittedName>
</protein>
<accession>A0ABR3ETU8</accession>
<keyword evidence="2" id="KW-1185">Reference proteome</keyword>
<comment type="caution">
    <text evidence="1">The sequence shown here is derived from an EMBL/GenBank/DDBJ whole genome shotgun (WGS) entry which is preliminary data.</text>
</comment>
<proteinExistence type="predicted"/>
<dbReference type="SUPFAM" id="SSF52058">
    <property type="entry name" value="L domain-like"/>
    <property type="match status" value="1"/>
</dbReference>
<sequence>MPDLWSSITIDESEPLGSFKEILSLHLENSKNAAITMNIRMDYSSYAIARRFSHTHYNAVLTFIAPYSRQFRHLSVPVMHSGTWEFLQLAAPKESDPPQELTLESLSLEFAKYYIVGFDDSIARSFLPRLKKLALCVRDRRFAPETLPLPWGQITELQLDTDKSIDIQTFLNLFTSLESLTIGSIPVFPLHRSFQISLPRLTTLEVRVPSGIHDIQHISNLLSLISCPSLTELTIEPLSSLEPQALITFEKSQGCDGLFRGVSHMLSESGCFDTISTFDIHEIPFHYSSLHSLLEPMTGLKRLSIHRRGHAYADNLAAPVSGLKLAVASGSSCEDTSPVTLPLLKDLHIVFEGSGYDGDGPRIARAEIEILGIFESIVISRLRSHIPLESAVLEFATGSDQLPFGGNDLEALRELAREENAAVQVVWCGTDLVGSRYELGGEDSVGRRKSVGGFPALRNRVKAWVAKRFGLGKLCR</sequence>
<evidence type="ECO:0000313" key="2">
    <source>
        <dbReference type="Proteomes" id="UP001465976"/>
    </source>
</evidence>
<dbReference type="EMBL" id="JBAHYK010001932">
    <property type="protein sequence ID" value="KAL0566339.1"/>
    <property type="molecule type" value="Genomic_DNA"/>
</dbReference>
<name>A0ABR3ETU8_9AGAR</name>
<gene>
    <name evidence="1" type="ORF">V5O48_015678</name>
</gene>
<dbReference type="InterPro" id="IPR032675">
    <property type="entry name" value="LRR_dom_sf"/>
</dbReference>
<organism evidence="1 2">
    <name type="scientific">Marasmius crinis-equi</name>
    <dbReference type="NCBI Taxonomy" id="585013"/>
    <lineage>
        <taxon>Eukaryota</taxon>
        <taxon>Fungi</taxon>
        <taxon>Dikarya</taxon>
        <taxon>Basidiomycota</taxon>
        <taxon>Agaricomycotina</taxon>
        <taxon>Agaricomycetes</taxon>
        <taxon>Agaricomycetidae</taxon>
        <taxon>Agaricales</taxon>
        <taxon>Marasmiineae</taxon>
        <taxon>Marasmiaceae</taxon>
        <taxon>Marasmius</taxon>
    </lineage>
</organism>
<dbReference type="Proteomes" id="UP001465976">
    <property type="component" value="Unassembled WGS sequence"/>
</dbReference>
<reference evidence="1 2" key="1">
    <citation type="submission" date="2024-02" db="EMBL/GenBank/DDBJ databases">
        <title>A draft genome for the cacao thread blight pathogen Marasmius crinis-equi.</title>
        <authorList>
            <person name="Cohen S.P."/>
            <person name="Baruah I.K."/>
            <person name="Amoako-Attah I."/>
            <person name="Bukari Y."/>
            <person name="Meinhardt L.W."/>
            <person name="Bailey B.A."/>
        </authorList>
    </citation>
    <scope>NUCLEOTIDE SEQUENCE [LARGE SCALE GENOMIC DNA]</scope>
    <source>
        <strain evidence="1 2">GH-76</strain>
    </source>
</reference>
<evidence type="ECO:0000313" key="1">
    <source>
        <dbReference type="EMBL" id="KAL0566339.1"/>
    </source>
</evidence>